<keyword evidence="2" id="KW-1185">Reference proteome</keyword>
<dbReference type="Pfam" id="PF11294">
    <property type="entry name" value="DUF3095"/>
    <property type="match status" value="1"/>
</dbReference>
<reference evidence="1 2" key="1">
    <citation type="submission" date="2021-11" db="EMBL/GenBank/DDBJ databases">
        <title>Aliifidinibius sp. nov., a new bacterium isolated from saline soil.</title>
        <authorList>
            <person name="Galisteo C."/>
            <person name="De La Haba R."/>
            <person name="Sanchez-Porro C."/>
            <person name="Ventosa A."/>
        </authorList>
    </citation>
    <scope>NUCLEOTIDE SEQUENCE [LARGE SCALE GENOMIC DNA]</scope>
    <source>
        <strain evidence="1 2">KACC 190600</strain>
    </source>
</reference>
<evidence type="ECO:0000313" key="1">
    <source>
        <dbReference type="EMBL" id="MCW9713798.1"/>
    </source>
</evidence>
<accession>A0ABT3Q108</accession>
<evidence type="ECO:0000313" key="2">
    <source>
        <dbReference type="Proteomes" id="UP001207337"/>
    </source>
</evidence>
<comment type="caution">
    <text evidence="1">The sequence shown here is derived from an EMBL/GenBank/DDBJ whole genome shotgun (WGS) entry which is preliminary data.</text>
</comment>
<name>A0ABT3Q108_9BACT</name>
<dbReference type="RefSeq" id="WP_265790743.1">
    <property type="nucleotide sequence ID" value="NZ_BAABRS010000003.1"/>
</dbReference>
<proteinExistence type="predicted"/>
<sequence>MSPSQTTDFYKTLPVLETFFDASNAVNHHPIPKDWYVAISDISNSTQAIEEGRYKAVNIVGVSSIVAILNTTDRSAIPYIFGGDGAAFCFPPNMLSDARRVLATCRKIGREAYGLDLRASIIPVSYIQKNGSTIRVARYRVSNVYVQAVFSGGGLQYAEQLLKDTTKNDFSISSASANASSIDFSGLECRWQKVQPSQQKKVITLLIQANESHPHPEKIYNEVLHKMRAIFDFDEQTYPISASSLNMTMSVSELMGETRIRTFGKSWFQRIFYLLRAELQIVIGKLLMKFNYKTSATDWSLYKKDLTLNTDHRKFDDMLRLVISGTDKQLERMQFFLEKQFKDSNLAYGIHVSDAAIVTCMVNRYHRDHIHFVDGSDGGYVAASKELKTRLGSLRKG</sequence>
<protein>
    <submittedName>
        <fullName evidence="1">DUF3095 domain-containing protein</fullName>
    </submittedName>
</protein>
<dbReference type="EMBL" id="JAJNDC010000003">
    <property type="protein sequence ID" value="MCW9713798.1"/>
    <property type="molecule type" value="Genomic_DNA"/>
</dbReference>
<organism evidence="1 2">
    <name type="scientific">Fodinibius salicampi</name>
    <dbReference type="NCBI Taxonomy" id="1920655"/>
    <lineage>
        <taxon>Bacteria</taxon>
        <taxon>Pseudomonadati</taxon>
        <taxon>Balneolota</taxon>
        <taxon>Balneolia</taxon>
        <taxon>Balneolales</taxon>
        <taxon>Balneolaceae</taxon>
        <taxon>Fodinibius</taxon>
    </lineage>
</organism>
<gene>
    <name evidence="1" type="ORF">LQ318_12875</name>
</gene>
<dbReference type="InterPro" id="IPR021445">
    <property type="entry name" value="DUF3095"/>
</dbReference>
<dbReference type="Proteomes" id="UP001207337">
    <property type="component" value="Unassembled WGS sequence"/>
</dbReference>